<name>A0A1T4SHB8_9HYPH</name>
<dbReference type="SUPFAM" id="SSF53067">
    <property type="entry name" value="Actin-like ATPase domain"/>
    <property type="match status" value="2"/>
</dbReference>
<dbReference type="AlphaFoldDB" id="A0A1T4SHB8"/>
<dbReference type="PANTHER" id="PTHR43190:SF3">
    <property type="entry name" value="N-ACETYL-D-GLUCOSAMINE KINASE"/>
    <property type="match status" value="1"/>
</dbReference>
<evidence type="ECO:0000313" key="2">
    <source>
        <dbReference type="EMBL" id="SKA27201.1"/>
    </source>
</evidence>
<dbReference type="InterPro" id="IPR052519">
    <property type="entry name" value="Euk-type_GlcNAc_Kinase"/>
</dbReference>
<organism evidence="2 3">
    <name type="scientific">Consotaella salsifontis</name>
    <dbReference type="NCBI Taxonomy" id="1365950"/>
    <lineage>
        <taxon>Bacteria</taxon>
        <taxon>Pseudomonadati</taxon>
        <taxon>Pseudomonadota</taxon>
        <taxon>Alphaproteobacteria</taxon>
        <taxon>Hyphomicrobiales</taxon>
        <taxon>Aurantimonadaceae</taxon>
        <taxon>Consotaella</taxon>
    </lineage>
</organism>
<keyword evidence="3" id="KW-1185">Reference proteome</keyword>
<dbReference type="RefSeq" id="WP_078709262.1">
    <property type="nucleotide sequence ID" value="NZ_FUXL01000010.1"/>
</dbReference>
<proteinExistence type="predicted"/>
<dbReference type="InterPro" id="IPR002731">
    <property type="entry name" value="ATPase_BadF"/>
</dbReference>
<dbReference type="EMBL" id="FUXL01000010">
    <property type="protein sequence ID" value="SKA27201.1"/>
    <property type="molecule type" value="Genomic_DNA"/>
</dbReference>
<dbReference type="Proteomes" id="UP000190135">
    <property type="component" value="Unassembled WGS sequence"/>
</dbReference>
<dbReference type="Pfam" id="PF01869">
    <property type="entry name" value="BcrAD_BadFG"/>
    <property type="match status" value="1"/>
</dbReference>
<reference evidence="2 3" key="1">
    <citation type="submission" date="2017-02" db="EMBL/GenBank/DDBJ databases">
        <authorList>
            <person name="Peterson S.W."/>
        </authorList>
    </citation>
    <scope>NUCLEOTIDE SEQUENCE [LARGE SCALE GENOMIC DNA]</scope>
    <source>
        <strain evidence="2 3">USBA 369</strain>
    </source>
</reference>
<sequence>MKPPSATNAAPLVVGIDIGGTKTHLRAFRDGEGRIDAGKNLVLPSSEWRSRDWQEDADRLLELVFRLTAGHPLAAIGIGAHGCDDVPECDSFTAAIAARCDVPAVVVNDAELMPWALDLPGAIGLVAGTGSIAVCRSTDQGMMTAGGWGWLIGDDGSAAGLVRESARKAAHHLDAGGAPDEPLLRALSASLSLSALPRLGSALGTLGNAAAIGAHAPAVFAAAEKGSALALATIREGGEALARLVLHLVERGAPTAHVVAGGSVIVAQPLLWRAFCEALAGAASGRITPHLFTEKPVEGACRLAVSLARSRNAGPSRTAAKLQ</sequence>
<evidence type="ECO:0000259" key="1">
    <source>
        <dbReference type="Pfam" id="PF01869"/>
    </source>
</evidence>
<dbReference type="InterPro" id="IPR043129">
    <property type="entry name" value="ATPase_NBD"/>
</dbReference>
<dbReference type="STRING" id="1365950.SAMN05428963_110165"/>
<accession>A0A1T4SHB8</accession>
<dbReference type="Gene3D" id="3.30.420.40">
    <property type="match status" value="2"/>
</dbReference>
<evidence type="ECO:0000313" key="3">
    <source>
        <dbReference type="Proteomes" id="UP000190135"/>
    </source>
</evidence>
<feature type="domain" description="ATPase BadF/BadG/BcrA/BcrD type" evidence="1">
    <location>
        <begin position="14"/>
        <end position="272"/>
    </location>
</feature>
<dbReference type="OrthoDB" id="63487at2"/>
<dbReference type="PANTHER" id="PTHR43190">
    <property type="entry name" value="N-ACETYL-D-GLUCOSAMINE KINASE"/>
    <property type="match status" value="1"/>
</dbReference>
<protein>
    <submittedName>
        <fullName evidence="2">BadF-type ATPase</fullName>
    </submittedName>
</protein>
<gene>
    <name evidence="2" type="ORF">SAMN05428963_110165</name>
</gene>